<feature type="transmembrane region" description="Helical" evidence="2">
    <location>
        <begin position="171"/>
        <end position="188"/>
    </location>
</feature>
<name>A0A9Q9MI58_9ACTN</name>
<feature type="transmembrane region" description="Helical" evidence="2">
    <location>
        <begin position="54"/>
        <end position="76"/>
    </location>
</feature>
<keyword evidence="2" id="KW-0472">Membrane</keyword>
<keyword evidence="2" id="KW-0812">Transmembrane</keyword>
<dbReference type="KEGG" id="daur:Daura_28025"/>
<feature type="transmembrane region" description="Helical" evidence="2">
    <location>
        <begin position="139"/>
        <end position="159"/>
    </location>
</feature>
<keyword evidence="4" id="KW-1185">Reference proteome</keyword>
<protein>
    <submittedName>
        <fullName evidence="3">Uncharacterized protein</fullName>
    </submittedName>
</protein>
<organism evidence="3 4">
    <name type="scientific">Dactylosporangium aurantiacum</name>
    <dbReference type="NCBI Taxonomy" id="35754"/>
    <lineage>
        <taxon>Bacteria</taxon>
        <taxon>Bacillati</taxon>
        <taxon>Actinomycetota</taxon>
        <taxon>Actinomycetes</taxon>
        <taxon>Micromonosporales</taxon>
        <taxon>Micromonosporaceae</taxon>
        <taxon>Dactylosporangium</taxon>
    </lineage>
</organism>
<dbReference type="RefSeq" id="WP_033360426.1">
    <property type="nucleotide sequence ID" value="NZ_CP073767.1"/>
</dbReference>
<feature type="transmembrane region" description="Helical" evidence="2">
    <location>
        <begin position="82"/>
        <end position="102"/>
    </location>
</feature>
<evidence type="ECO:0000256" key="2">
    <source>
        <dbReference type="SAM" id="Phobius"/>
    </source>
</evidence>
<keyword evidence="2" id="KW-1133">Transmembrane helix</keyword>
<dbReference type="Proteomes" id="UP001058003">
    <property type="component" value="Chromosome"/>
</dbReference>
<dbReference type="AlphaFoldDB" id="A0A9Q9MI58"/>
<accession>A0A9Q9MI58</accession>
<evidence type="ECO:0000256" key="1">
    <source>
        <dbReference type="SAM" id="MobiDB-lite"/>
    </source>
</evidence>
<proteinExistence type="predicted"/>
<dbReference type="EMBL" id="CP073767">
    <property type="protein sequence ID" value="UWZ50667.1"/>
    <property type="molecule type" value="Genomic_DNA"/>
</dbReference>
<reference evidence="3" key="1">
    <citation type="submission" date="2021-04" db="EMBL/GenBank/DDBJ databases">
        <title>Dactylosporangium aurantiacum NRRL B-8018 full assembly.</title>
        <authorList>
            <person name="Hartkoorn R.C."/>
            <person name="Beaudoing E."/>
            <person name="Hot D."/>
        </authorList>
    </citation>
    <scope>NUCLEOTIDE SEQUENCE</scope>
    <source>
        <strain evidence="3">NRRL B-8018</strain>
    </source>
</reference>
<gene>
    <name evidence="3" type="ORF">Daura_28025</name>
</gene>
<evidence type="ECO:0000313" key="4">
    <source>
        <dbReference type="Proteomes" id="UP001058003"/>
    </source>
</evidence>
<feature type="transmembrane region" description="Helical" evidence="2">
    <location>
        <begin position="114"/>
        <end position="133"/>
    </location>
</feature>
<sequence length="247" mass="24894">MRPSPAAGTDADQVRTALRAAPQQARGWLRTAERDALAGLRTAGRQAGPLNGVLGWWAVTSFGVLSLLLAVLAGLWPSSVRMFGAAAAGSWLLFVALGRFGGGQLLRARYGGPRLFQSGAALLAVAGLVVVQLPAYDPAVAVAAISLALGIAAAGDAGAAARFPGLARGCLRLRAACGVVAAMAVAVAPTTGLVVAAACVGLGELLFAVRLLPEVERLGGMLDHDAPGTAGDEDDGMWLPLPGVDQS</sequence>
<feature type="region of interest" description="Disordered" evidence="1">
    <location>
        <begin position="223"/>
        <end position="247"/>
    </location>
</feature>
<evidence type="ECO:0000313" key="3">
    <source>
        <dbReference type="EMBL" id="UWZ50667.1"/>
    </source>
</evidence>